<name>A0ABR0YT03_HUSHU</name>
<reference evidence="10 11" key="1">
    <citation type="submission" date="2021-05" db="EMBL/GenBank/DDBJ databases">
        <authorList>
            <person name="Zahm M."/>
            <person name="Klopp C."/>
            <person name="Cabau C."/>
            <person name="Kuhl H."/>
            <person name="Suciu R."/>
            <person name="Ciorpac M."/>
            <person name="Holostenco D."/>
            <person name="Gessner J."/>
            <person name="Wuertz S."/>
            <person name="Hohne C."/>
            <person name="Stock M."/>
            <person name="Gislard M."/>
            <person name="Lluch J."/>
            <person name="Milhes M."/>
            <person name="Lampietro C."/>
            <person name="Lopez Roques C."/>
            <person name="Donnadieu C."/>
            <person name="Du K."/>
            <person name="Schartl M."/>
            <person name="Guiguen Y."/>
        </authorList>
    </citation>
    <scope>NUCLEOTIDE SEQUENCE [LARGE SCALE GENOMIC DNA]</scope>
    <source>
        <strain evidence="10">Hh-F2</strain>
        <tissue evidence="10">Blood</tissue>
    </source>
</reference>
<evidence type="ECO:0000256" key="6">
    <source>
        <dbReference type="ARBA" id="ARBA00023270"/>
    </source>
</evidence>
<evidence type="ECO:0000256" key="8">
    <source>
        <dbReference type="RuleBase" id="RU004257"/>
    </source>
</evidence>
<dbReference type="EMBL" id="JAHFZB010000024">
    <property type="protein sequence ID" value="KAK6475566.1"/>
    <property type="molecule type" value="Genomic_DNA"/>
</dbReference>
<dbReference type="InterPro" id="IPR029768">
    <property type="entry name" value="Aldolase_I_AS"/>
</dbReference>
<gene>
    <name evidence="10" type="ORF">HHUSO_G25108</name>
</gene>
<evidence type="ECO:0000256" key="2">
    <source>
        <dbReference type="ARBA" id="ARBA00010387"/>
    </source>
</evidence>
<dbReference type="InterPro" id="IPR013785">
    <property type="entry name" value="Aldolase_TIM"/>
</dbReference>
<accession>A0ABR0YT03</accession>
<dbReference type="SUPFAM" id="SSF51569">
    <property type="entry name" value="Aldolase"/>
    <property type="match status" value="1"/>
</dbReference>
<dbReference type="CDD" id="cd00948">
    <property type="entry name" value="FBP_aldolase_I_a"/>
    <property type="match status" value="1"/>
</dbReference>
<evidence type="ECO:0000256" key="7">
    <source>
        <dbReference type="RuleBase" id="RU003994"/>
    </source>
</evidence>
<evidence type="ECO:0000256" key="3">
    <source>
        <dbReference type="ARBA" id="ARBA00013068"/>
    </source>
</evidence>
<dbReference type="Pfam" id="PF00274">
    <property type="entry name" value="Glycolytic"/>
    <property type="match status" value="1"/>
</dbReference>
<evidence type="ECO:0000256" key="5">
    <source>
        <dbReference type="ARBA" id="ARBA00023239"/>
    </source>
</evidence>
<dbReference type="InterPro" id="IPR000741">
    <property type="entry name" value="FBA_I"/>
</dbReference>
<proteinExistence type="inferred from homology"/>
<comment type="pathway">
    <text evidence="1 8">Carbohydrate degradation; glycolysis; D-glyceraldehyde 3-phosphate and glycerone phosphate from D-glucose: step 4/4.</text>
</comment>
<dbReference type="Gene3D" id="3.20.20.70">
    <property type="entry name" value="Aldolase class I"/>
    <property type="match status" value="1"/>
</dbReference>
<comment type="catalytic activity">
    <reaction evidence="7">
        <text>beta-D-fructose 1,6-bisphosphate = D-glyceraldehyde 3-phosphate + dihydroxyacetone phosphate</text>
        <dbReference type="Rhea" id="RHEA:14729"/>
        <dbReference type="ChEBI" id="CHEBI:32966"/>
        <dbReference type="ChEBI" id="CHEBI:57642"/>
        <dbReference type="ChEBI" id="CHEBI:59776"/>
        <dbReference type="EC" id="4.1.2.13"/>
    </reaction>
</comment>
<evidence type="ECO:0000256" key="4">
    <source>
        <dbReference type="ARBA" id="ARBA00023152"/>
    </source>
</evidence>
<dbReference type="Proteomes" id="UP001369086">
    <property type="component" value="Unassembled WGS sequence"/>
</dbReference>
<comment type="caution">
    <text evidence="10">The sequence shown here is derived from an EMBL/GenBank/DDBJ whole genome shotgun (WGS) entry which is preliminary data.</text>
</comment>
<evidence type="ECO:0000256" key="1">
    <source>
        <dbReference type="ARBA" id="ARBA00004714"/>
    </source>
</evidence>
<keyword evidence="6" id="KW-0704">Schiff base</keyword>
<keyword evidence="5 7" id="KW-0456">Lyase</keyword>
<protein>
    <recommendedName>
        <fullName evidence="3 7">Fructose-bisphosphate aldolase</fullName>
        <ecNumber evidence="3 7">4.1.2.13</ecNumber>
    </recommendedName>
</protein>
<feature type="compositionally biased region" description="Basic and acidic residues" evidence="9">
    <location>
        <begin position="52"/>
        <end position="62"/>
    </location>
</feature>
<feature type="region of interest" description="Disordered" evidence="9">
    <location>
        <begin position="45"/>
        <end position="74"/>
    </location>
</feature>
<keyword evidence="4 7" id="KW-0324">Glycolysis</keyword>
<sequence>MTEAASERAHCNSVQNRRITVAYIRGLTSRPRPRLPVFVESHVALRHSRSSSTEEKALKSRSDLQQLPTSRHPEGRSCCASHLYCTAPPSLKMPHQYPALSPEQKKELADIAQQIIAPGKGILAADESVGSMAKRFNQIGVENTEENRRLYRQLLFSADERINSCIGGVIFFHETLYQSNDDGVSFVQMIKDKGILVGIKVDKGVVPLAGTNGETTTQGLDGLSERCAQYKKDGADFAKWRCVLKISETTPSELSILENANVLARYASICQQNGIVPIVEPEILPDGEHDLKRCQYITEKVLAAVYKALSDHHVYLEGTLLKPNMVTAGHACPSKYTAEEIAMATVTALRRTVPPAVAGVTFLSGGQSEEEASLNLSAMNNCPLGRPWALTFSYGRALQASALNAWRGQKENESAATEEFIKRAEVNSLAALGKYEASGDGSGAASQSLYVANHAY</sequence>
<evidence type="ECO:0000313" key="11">
    <source>
        <dbReference type="Proteomes" id="UP001369086"/>
    </source>
</evidence>
<keyword evidence="11" id="KW-1185">Reference proteome</keyword>
<comment type="similarity">
    <text evidence="2 7">Belongs to the class I fructose-bisphosphate aldolase family.</text>
</comment>
<dbReference type="PANTHER" id="PTHR11627">
    <property type="entry name" value="FRUCTOSE-BISPHOSPHATE ALDOLASE"/>
    <property type="match status" value="1"/>
</dbReference>
<evidence type="ECO:0000313" key="10">
    <source>
        <dbReference type="EMBL" id="KAK6475566.1"/>
    </source>
</evidence>
<organism evidence="10 11">
    <name type="scientific">Huso huso</name>
    <name type="common">Beluga</name>
    <name type="synonym">Acipenser huso</name>
    <dbReference type="NCBI Taxonomy" id="61971"/>
    <lineage>
        <taxon>Eukaryota</taxon>
        <taxon>Metazoa</taxon>
        <taxon>Chordata</taxon>
        <taxon>Craniata</taxon>
        <taxon>Vertebrata</taxon>
        <taxon>Euteleostomi</taxon>
        <taxon>Actinopterygii</taxon>
        <taxon>Chondrostei</taxon>
        <taxon>Acipenseriformes</taxon>
        <taxon>Acipenseridae</taxon>
        <taxon>Huso</taxon>
    </lineage>
</organism>
<dbReference type="NCBIfam" id="NF033379">
    <property type="entry name" value="FrucBisAld_I"/>
    <property type="match status" value="1"/>
</dbReference>
<dbReference type="EC" id="4.1.2.13" evidence="3 7"/>
<dbReference type="PROSITE" id="PS00158">
    <property type="entry name" value="ALDOLASE_CLASS_I"/>
    <property type="match status" value="1"/>
</dbReference>
<evidence type="ECO:0000256" key="9">
    <source>
        <dbReference type="SAM" id="MobiDB-lite"/>
    </source>
</evidence>